<dbReference type="EMBL" id="CAXKWB010022179">
    <property type="protein sequence ID" value="CAL4124163.1"/>
    <property type="molecule type" value="Genomic_DNA"/>
</dbReference>
<evidence type="ECO:0000256" key="10">
    <source>
        <dbReference type="ARBA" id="ARBA00023242"/>
    </source>
</evidence>
<keyword evidence="4" id="KW-0677">Repeat</keyword>
<evidence type="ECO:0000256" key="11">
    <source>
        <dbReference type="PROSITE-ProRule" id="PRU00042"/>
    </source>
</evidence>
<keyword evidence="6" id="KW-0862">Zinc</keyword>
<protein>
    <recommendedName>
        <fullName evidence="12">C2H2-type domain-containing protein</fullName>
    </recommendedName>
</protein>
<gene>
    <name evidence="13" type="ORF">MNOR_LOCUS24299</name>
</gene>
<dbReference type="Gene3D" id="3.30.160.60">
    <property type="entry name" value="Classic Zinc Finger"/>
    <property type="match status" value="2"/>
</dbReference>
<feature type="non-terminal residue" evidence="13">
    <location>
        <position position="122"/>
    </location>
</feature>
<dbReference type="Pfam" id="PF00096">
    <property type="entry name" value="zf-C2H2"/>
    <property type="match status" value="1"/>
</dbReference>
<keyword evidence="8" id="KW-0238">DNA-binding</keyword>
<evidence type="ECO:0000256" key="1">
    <source>
        <dbReference type="ARBA" id="ARBA00004123"/>
    </source>
</evidence>
<name>A0AAV2RHT9_MEGNR</name>
<reference evidence="13 14" key="1">
    <citation type="submission" date="2024-05" db="EMBL/GenBank/DDBJ databases">
        <authorList>
            <person name="Wallberg A."/>
        </authorList>
    </citation>
    <scope>NUCLEOTIDE SEQUENCE [LARGE SCALE GENOMIC DNA]</scope>
</reference>
<keyword evidence="9" id="KW-0804">Transcription</keyword>
<dbReference type="InterPro" id="IPR050758">
    <property type="entry name" value="Znf_C2H2-type"/>
</dbReference>
<keyword evidence="7" id="KW-0805">Transcription regulation</keyword>
<comment type="similarity">
    <text evidence="2">Belongs to the krueppel C2H2-type zinc-finger protein family.</text>
</comment>
<dbReference type="SMART" id="SM00355">
    <property type="entry name" value="ZnF_C2H2"/>
    <property type="match status" value="1"/>
</dbReference>
<evidence type="ECO:0000256" key="7">
    <source>
        <dbReference type="ARBA" id="ARBA00023015"/>
    </source>
</evidence>
<evidence type="ECO:0000256" key="3">
    <source>
        <dbReference type="ARBA" id="ARBA00022723"/>
    </source>
</evidence>
<comment type="subcellular location">
    <subcellularLocation>
        <location evidence="1">Nucleus</location>
    </subcellularLocation>
</comment>
<evidence type="ECO:0000256" key="2">
    <source>
        <dbReference type="ARBA" id="ARBA00006991"/>
    </source>
</evidence>
<dbReference type="PANTHER" id="PTHR23234">
    <property type="entry name" value="ZNF44 PROTEIN"/>
    <property type="match status" value="1"/>
</dbReference>
<feature type="domain" description="C2H2-type" evidence="12">
    <location>
        <begin position="60"/>
        <end position="87"/>
    </location>
</feature>
<evidence type="ECO:0000256" key="5">
    <source>
        <dbReference type="ARBA" id="ARBA00022771"/>
    </source>
</evidence>
<dbReference type="GO" id="GO:0003677">
    <property type="term" value="F:DNA binding"/>
    <property type="evidence" value="ECO:0007669"/>
    <property type="project" value="UniProtKB-KW"/>
</dbReference>
<dbReference type="Proteomes" id="UP001497623">
    <property type="component" value="Unassembled WGS sequence"/>
</dbReference>
<proteinExistence type="inferred from homology"/>
<keyword evidence="5 11" id="KW-0863">Zinc-finger</keyword>
<dbReference type="PROSITE" id="PS50157">
    <property type="entry name" value="ZINC_FINGER_C2H2_2"/>
    <property type="match status" value="1"/>
</dbReference>
<accession>A0AAV2RHT9</accession>
<dbReference type="PROSITE" id="PS00028">
    <property type="entry name" value="ZINC_FINGER_C2H2_1"/>
    <property type="match status" value="1"/>
</dbReference>
<dbReference type="GO" id="GO:0008270">
    <property type="term" value="F:zinc ion binding"/>
    <property type="evidence" value="ECO:0007669"/>
    <property type="project" value="UniProtKB-KW"/>
</dbReference>
<evidence type="ECO:0000256" key="8">
    <source>
        <dbReference type="ARBA" id="ARBA00023125"/>
    </source>
</evidence>
<evidence type="ECO:0000259" key="12">
    <source>
        <dbReference type="PROSITE" id="PS50157"/>
    </source>
</evidence>
<dbReference type="FunFam" id="3.30.160.60:FF:000044">
    <property type="entry name" value="zinc finger protein 37 homolog"/>
    <property type="match status" value="1"/>
</dbReference>
<evidence type="ECO:0000256" key="4">
    <source>
        <dbReference type="ARBA" id="ARBA00022737"/>
    </source>
</evidence>
<sequence length="122" mass="14236">MAVDTDIDMLVKEEIEVYDEPVLSQDVLVSVKQECNKYFPSNSLIRPQRTHTADSAEAPYHCNQCDKDFSQNSTLSVHQRTHNDEKPSQFNQYDTVFLRNDNHIKPQWTHTGEKLYQCNQCD</sequence>
<comment type="caution">
    <text evidence="13">The sequence shown here is derived from an EMBL/GenBank/DDBJ whole genome shotgun (WGS) entry which is preliminary data.</text>
</comment>
<evidence type="ECO:0000256" key="9">
    <source>
        <dbReference type="ARBA" id="ARBA00023163"/>
    </source>
</evidence>
<evidence type="ECO:0000313" key="13">
    <source>
        <dbReference type="EMBL" id="CAL4124163.1"/>
    </source>
</evidence>
<organism evidence="13 14">
    <name type="scientific">Meganyctiphanes norvegica</name>
    <name type="common">Northern krill</name>
    <name type="synonym">Thysanopoda norvegica</name>
    <dbReference type="NCBI Taxonomy" id="48144"/>
    <lineage>
        <taxon>Eukaryota</taxon>
        <taxon>Metazoa</taxon>
        <taxon>Ecdysozoa</taxon>
        <taxon>Arthropoda</taxon>
        <taxon>Crustacea</taxon>
        <taxon>Multicrustacea</taxon>
        <taxon>Malacostraca</taxon>
        <taxon>Eumalacostraca</taxon>
        <taxon>Eucarida</taxon>
        <taxon>Euphausiacea</taxon>
        <taxon>Euphausiidae</taxon>
        <taxon>Meganyctiphanes</taxon>
    </lineage>
</organism>
<dbReference type="InterPro" id="IPR013087">
    <property type="entry name" value="Znf_C2H2_type"/>
</dbReference>
<keyword evidence="10" id="KW-0539">Nucleus</keyword>
<dbReference type="SUPFAM" id="SSF57667">
    <property type="entry name" value="beta-beta-alpha zinc fingers"/>
    <property type="match status" value="2"/>
</dbReference>
<dbReference type="GO" id="GO:0005634">
    <property type="term" value="C:nucleus"/>
    <property type="evidence" value="ECO:0007669"/>
    <property type="project" value="UniProtKB-SubCell"/>
</dbReference>
<evidence type="ECO:0000256" key="6">
    <source>
        <dbReference type="ARBA" id="ARBA00022833"/>
    </source>
</evidence>
<keyword evidence="14" id="KW-1185">Reference proteome</keyword>
<dbReference type="InterPro" id="IPR036236">
    <property type="entry name" value="Znf_C2H2_sf"/>
</dbReference>
<dbReference type="AlphaFoldDB" id="A0AAV2RHT9"/>
<dbReference type="PANTHER" id="PTHR23234:SF10">
    <property type="entry name" value="RIKEN CDNA 6720489N17 GENE-RELATED"/>
    <property type="match status" value="1"/>
</dbReference>
<keyword evidence="3" id="KW-0479">Metal-binding</keyword>
<evidence type="ECO:0000313" key="14">
    <source>
        <dbReference type="Proteomes" id="UP001497623"/>
    </source>
</evidence>